<dbReference type="Proteomes" id="UP001310890">
    <property type="component" value="Unassembled WGS sequence"/>
</dbReference>
<evidence type="ECO:0000259" key="8">
    <source>
        <dbReference type="SMART" id="SM00382"/>
    </source>
</evidence>
<evidence type="ECO:0000256" key="7">
    <source>
        <dbReference type="SAM" id="MobiDB-lite"/>
    </source>
</evidence>
<evidence type="ECO:0000313" key="9">
    <source>
        <dbReference type="EMBL" id="KAK5118530.1"/>
    </source>
</evidence>
<dbReference type="InterPro" id="IPR003593">
    <property type="entry name" value="AAA+_ATPase"/>
</dbReference>
<dbReference type="Pfam" id="PF14629">
    <property type="entry name" value="ORC4_C"/>
    <property type="match status" value="1"/>
</dbReference>
<dbReference type="GO" id="GO:0003688">
    <property type="term" value="F:DNA replication origin binding"/>
    <property type="evidence" value="ECO:0007669"/>
    <property type="project" value="TreeGrafter"/>
</dbReference>
<evidence type="ECO:0000256" key="3">
    <source>
        <dbReference type="ARBA" id="ARBA00019083"/>
    </source>
</evidence>
<organism evidence="9 10">
    <name type="scientific">Meristemomyces frigidus</name>
    <dbReference type="NCBI Taxonomy" id="1508187"/>
    <lineage>
        <taxon>Eukaryota</taxon>
        <taxon>Fungi</taxon>
        <taxon>Dikarya</taxon>
        <taxon>Ascomycota</taxon>
        <taxon>Pezizomycotina</taxon>
        <taxon>Dothideomycetes</taxon>
        <taxon>Dothideomycetidae</taxon>
        <taxon>Mycosphaerellales</taxon>
        <taxon>Teratosphaeriaceae</taxon>
        <taxon>Meristemomyces</taxon>
    </lineage>
</organism>
<keyword evidence="4" id="KW-0235">DNA replication</keyword>
<accession>A0AAN7TXC1</accession>
<gene>
    <name evidence="9" type="ORF">LTR62_003045</name>
</gene>
<dbReference type="Pfam" id="PF13191">
    <property type="entry name" value="AAA_16"/>
    <property type="match status" value="1"/>
</dbReference>
<comment type="subcellular location">
    <subcellularLocation>
        <location evidence="1">Nucleus</location>
    </subcellularLocation>
</comment>
<feature type="compositionally biased region" description="Basic and acidic residues" evidence="7">
    <location>
        <begin position="141"/>
        <end position="150"/>
    </location>
</feature>
<evidence type="ECO:0000256" key="5">
    <source>
        <dbReference type="ARBA" id="ARBA00023125"/>
    </source>
</evidence>
<evidence type="ECO:0000256" key="1">
    <source>
        <dbReference type="ARBA" id="ARBA00004123"/>
    </source>
</evidence>
<feature type="domain" description="AAA+ ATPase" evidence="8">
    <location>
        <begin position="427"/>
        <end position="595"/>
    </location>
</feature>
<dbReference type="InterPro" id="IPR027417">
    <property type="entry name" value="P-loop_NTPase"/>
</dbReference>
<feature type="region of interest" description="Disordered" evidence="7">
    <location>
        <begin position="1"/>
        <end position="100"/>
    </location>
</feature>
<dbReference type="InterPro" id="IPR016527">
    <property type="entry name" value="ORC4"/>
</dbReference>
<comment type="similarity">
    <text evidence="2">Belongs to the ORC4 family.</text>
</comment>
<dbReference type="PANTHER" id="PTHR12087">
    <property type="entry name" value="ORIGIN RECOGNITION COMPLEX SUBUNIT 4"/>
    <property type="match status" value="1"/>
</dbReference>
<evidence type="ECO:0000256" key="6">
    <source>
        <dbReference type="ARBA" id="ARBA00023242"/>
    </source>
</evidence>
<evidence type="ECO:0000313" key="10">
    <source>
        <dbReference type="Proteomes" id="UP001310890"/>
    </source>
</evidence>
<dbReference type="InterPro" id="IPR032705">
    <property type="entry name" value="ORC4_C"/>
</dbReference>
<reference evidence="9" key="1">
    <citation type="submission" date="2023-08" db="EMBL/GenBank/DDBJ databases">
        <title>Black Yeasts Isolated from many extreme environments.</title>
        <authorList>
            <person name="Coleine C."/>
            <person name="Stajich J.E."/>
            <person name="Selbmann L."/>
        </authorList>
    </citation>
    <scope>NUCLEOTIDE SEQUENCE</scope>
    <source>
        <strain evidence="9">CCFEE 5401</strain>
    </source>
</reference>
<dbReference type="EMBL" id="JAVRRL010000002">
    <property type="protein sequence ID" value="KAK5118530.1"/>
    <property type="molecule type" value="Genomic_DNA"/>
</dbReference>
<dbReference type="GO" id="GO:0005664">
    <property type="term" value="C:nuclear origin of replication recognition complex"/>
    <property type="evidence" value="ECO:0007669"/>
    <property type="project" value="TreeGrafter"/>
</dbReference>
<feature type="compositionally biased region" description="Acidic residues" evidence="7">
    <location>
        <begin position="162"/>
        <end position="173"/>
    </location>
</feature>
<dbReference type="SUPFAM" id="SSF52540">
    <property type="entry name" value="P-loop containing nucleoside triphosphate hydrolases"/>
    <property type="match status" value="1"/>
</dbReference>
<feature type="compositionally biased region" description="Polar residues" evidence="7">
    <location>
        <begin position="91"/>
        <end position="100"/>
    </location>
</feature>
<proteinExistence type="inferred from homology"/>
<dbReference type="PANTHER" id="PTHR12087:SF0">
    <property type="entry name" value="ORIGIN RECOGNITION COMPLEX SUBUNIT 4"/>
    <property type="match status" value="1"/>
</dbReference>
<dbReference type="AlphaFoldDB" id="A0AAN7TXC1"/>
<evidence type="ECO:0000256" key="2">
    <source>
        <dbReference type="ARBA" id="ARBA00005334"/>
    </source>
</evidence>
<name>A0AAN7TXC1_9PEZI</name>
<sequence length="817" mass="88955">MADAERSSKRRKLSSGPASTPTSQGKTSGNASKKPGSQNHAPDTTSAKGKTKGSRQEAWTYFRPPGARLNGSQQRDALDIYDDIDGAHSSPPKTATSTVKKAQLDPLRNQKAEIASSPIRKQSSSAAAGFFKQFHAPKSGKGTESELALERRRHNASKASEANEELMVDDSQDEGAAGGVVKASPSQKATWRKQAEAQEAILQKVATPTFRPRPGWTPGRKKTFEDEIREIEEAAEQKARAEAEAVGEDDGTEGSATKPRSSGRQRTQVTKIGGDNKRSSKVPPSTSAPRKVNRADHISNYVQEPVEVVKTARPGAETVADTLNDTTNDEGNDDGIEVDGSDEEMVLESEDVQTTKATAAPIRKTCSRQSQFETTETTHTFKPEELLVIQTLVLDRLTGRRSSTLTNLVDEHSRVANVITQTITAGESNSMLLIGARGSGKTALVNQILHEQAIEHPHDFHVVRLNGFVHTDDKIALREIWRQLGREMEVEDNEGPAKNYADTLTTLLALLSHPAEQRRDQPDQVTKSVIFILDEFDLFATHPRQTLLYNLFDIAQSRKAPVAVLGLTTRIDVSETLEKRVKSRFSHRYVHLGVAKSFAAYHESCKALLSLSGNNEEVAGETAEAWHAVVDTLLSTPAVEEYMHRIYCTTKSIRDFTTSILLPLATLPTSTLLTHLIASLTQSTSRLQPPDSRLTLLPSLSTLHLALLISAARQTEIYNTPLISFPLAYEEYKLLASKARVQASALGAVAVGAAGRVSGKDVARRVWSELVGMGFVVEDGRGVGVGRVDVGLEEIAVICGSGGLEGMGGWQRWCREI</sequence>
<keyword evidence="5" id="KW-0238">DNA-binding</keyword>
<evidence type="ECO:0000256" key="4">
    <source>
        <dbReference type="ARBA" id="ARBA00022705"/>
    </source>
</evidence>
<dbReference type="CDD" id="cd00009">
    <property type="entry name" value="AAA"/>
    <property type="match status" value="1"/>
</dbReference>
<dbReference type="Gene3D" id="3.40.50.300">
    <property type="entry name" value="P-loop containing nucleotide triphosphate hydrolases"/>
    <property type="match status" value="1"/>
</dbReference>
<feature type="compositionally biased region" description="Basic and acidic residues" evidence="7">
    <location>
        <begin position="222"/>
        <end position="243"/>
    </location>
</feature>
<dbReference type="SMART" id="SM00382">
    <property type="entry name" value="AAA"/>
    <property type="match status" value="1"/>
</dbReference>
<protein>
    <recommendedName>
        <fullName evidence="3">Origin recognition complex subunit 4</fullName>
    </recommendedName>
</protein>
<comment type="caution">
    <text evidence="9">The sequence shown here is derived from an EMBL/GenBank/DDBJ whole genome shotgun (WGS) entry which is preliminary data.</text>
</comment>
<feature type="region of interest" description="Disordered" evidence="7">
    <location>
        <begin position="133"/>
        <end position="292"/>
    </location>
</feature>
<feature type="compositionally biased region" description="Polar residues" evidence="7">
    <location>
        <begin position="254"/>
        <end position="270"/>
    </location>
</feature>
<keyword evidence="6" id="KW-0539">Nucleus</keyword>
<feature type="compositionally biased region" description="Polar residues" evidence="7">
    <location>
        <begin position="16"/>
        <end position="48"/>
    </location>
</feature>
<dbReference type="GO" id="GO:0006270">
    <property type="term" value="P:DNA replication initiation"/>
    <property type="evidence" value="ECO:0007669"/>
    <property type="project" value="TreeGrafter"/>
</dbReference>
<dbReference type="FunFam" id="3.40.50.300:FF:001597">
    <property type="entry name" value="Origin recognition complex subunit Orc4"/>
    <property type="match status" value="1"/>
</dbReference>
<dbReference type="InterPro" id="IPR041664">
    <property type="entry name" value="AAA_16"/>
</dbReference>